<evidence type="ECO:0000313" key="2">
    <source>
        <dbReference type="Proteomes" id="UP000004123"/>
    </source>
</evidence>
<gene>
    <name evidence="1" type="ORF">HMPREF9144_0797</name>
</gene>
<reference evidence="1 2" key="1">
    <citation type="submission" date="2011-04" db="EMBL/GenBank/DDBJ databases">
        <authorList>
            <person name="Muzny D."/>
            <person name="Qin X."/>
            <person name="Deng J."/>
            <person name="Jiang H."/>
            <person name="Liu Y."/>
            <person name="Qu J."/>
            <person name="Song X.-Z."/>
            <person name="Zhang L."/>
            <person name="Thornton R."/>
            <person name="Coyle M."/>
            <person name="Francisco L."/>
            <person name="Jackson L."/>
            <person name="Javaid M."/>
            <person name="Korchina V."/>
            <person name="Kovar C."/>
            <person name="Mata R."/>
            <person name="Mathew T."/>
            <person name="Ngo R."/>
            <person name="Nguyen L."/>
            <person name="Nguyen N."/>
            <person name="Okwuonu G."/>
            <person name="Ongeri F."/>
            <person name="Pham C."/>
            <person name="Simmons D."/>
            <person name="Wilczek-Boney K."/>
            <person name="Hale W."/>
            <person name="Jakkamsetti A."/>
            <person name="Pham P."/>
            <person name="Ruth R."/>
            <person name="San Lucas F."/>
            <person name="Warren J."/>
            <person name="Zhang J."/>
            <person name="Zhao Z."/>
            <person name="Zhou C."/>
            <person name="Zhu D."/>
            <person name="Lee S."/>
            <person name="Bess C."/>
            <person name="Blankenburg K."/>
            <person name="Forbes L."/>
            <person name="Fu Q."/>
            <person name="Gubbala S."/>
            <person name="Hirani K."/>
            <person name="Jayaseelan J.C."/>
            <person name="Lara F."/>
            <person name="Munidasa M."/>
            <person name="Palculict T."/>
            <person name="Patil S."/>
            <person name="Pu L.-L."/>
            <person name="Saada N."/>
            <person name="Tang L."/>
            <person name="Weissenberger G."/>
            <person name="Zhu Y."/>
            <person name="Hemphill L."/>
            <person name="Shang Y."/>
            <person name="Youmans B."/>
            <person name="Ayvaz T."/>
            <person name="Ross M."/>
            <person name="Santibanez J."/>
            <person name="Aqrawi P."/>
            <person name="Gross S."/>
            <person name="Joshi V."/>
            <person name="Fowler G."/>
            <person name="Nazareth L."/>
            <person name="Reid J."/>
            <person name="Worley K."/>
            <person name="Petrosino J."/>
            <person name="Highlander S."/>
            <person name="Gibbs R."/>
        </authorList>
    </citation>
    <scope>NUCLEOTIDE SEQUENCE [LARGE SCALE GENOMIC DNA]</scope>
    <source>
        <strain evidence="1 2">ATCC 700821</strain>
    </source>
</reference>
<sequence>MGFISKKAFKLYVVKPKCTAANIVINIDITNTSKKNESVQKGRGLQRRKFLLYSTKNIIINL</sequence>
<proteinExistence type="predicted"/>
<evidence type="ECO:0000313" key="1">
    <source>
        <dbReference type="EMBL" id="EGQ20047.1"/>
    </source>
</evidence>
<dbReference type="HOGENOM" id="CLU_2909505_0_0_10"/>
<accession>F9DGK7</accession>
<dbReference type="RefSeq" id="WP_006044489.1">
    <property type="nucleotide sequence ID" value="NZ_GL982513.1"/>
</dbReference>
<comment type="caution">
    <text evidence="1">The sequence shown here is derived from an EMBL/GenBank/DDBJ whole genome shotgun (WGS) entry which is preliminary data.</text>
</comment>
<dbReference type="AlphaFoldDB" id="F9DGK7"/>
<name>F9DGK7_9BACT</name>
<feature type="non-terminal residue" evidence="1">
    <location>
        <position position="62"/>
    </location>
</feature>
<protein>
    <submittedName>
        <fullName evidence="1">Uncharacterized protein</fullName>
    </submittedName>
</protein>
<organism evidence="1 2">
    <name type="scientific">Prevotella pallens ATCC 700821</name>
    <dbReference type="NCBI Taxonomy" id="997353"/>
    <lineage>
        <taxon>Bacteria</taxon>
        <taxon>Pseudomonadati</taxon>
        <taxon>Bacteroidota</taxon>
        <taxon>Bacteroidia</taxon>
        <taxon>Bacteroidales</taxon>
        <taxon>Prevotellaceae</taxon>
        <taxon>Prevotella</taxon>
    </lineage>
</organism>
<dbReference type="Proteomes" id="UP000004123">
    <property type="component" value="Unassembled WGS sequence"/>
</dbReference>
<dbReference type="EMBL" id="AFPY01000034">
    <property type="protein sequence ID" value="EGQ20047.1"/>
    <property type="molecule type" value="Genomic_DNA"/>
</dbReference>